<dbReference type="Pfam" id="PF08545">
    <property type="entry name" value="ACP_syn_III"/>
    <property type="match status" value="1"/>
</dbReference>
<dbReference type="Proteomes" id="UP000753802">
    <property type="component" value="Unassembled WGS sequence"/>
</dbReference>
<dbReference type="InterPro" id="IPR016039">
    <property type="entry name" value="Thiolase-like"/>
</dbReference>
<sequence>MSQIRTVITGTGSYIPPNIKTNRDFIDQPFFGEDHEPIVTPPNEIVDKFKDITGIEERRYADADMNTSDMATLAARKAIADSGVDPETLDQIIVAHNFGNVLSNTIQTDALPALSSRVKQSLGIRNPDCVAYDILFGCPGWIQGMIQADAYIKAGIARKCLVIGAETLSRVIDKYDRDSMIFSDGAGATVIEAVEGDETGSGILAASVQSHCVDEAFYLSYGKSNFPGADPDVRYMKMKGRKVYEYAIRNVPLAMKACLDKCGLHVTDVKKFFLHQANEKMDEGFVKALYKLYGLRDVPTDIMPMSIHKFGNSSVATIPTLYDLVKHECFGSHELEPGDIVMFASVGAGMNINAICYRV</sequence>
<proteinExistence type="predicted"/>
<evidence type="ECO:0000259" key="3">
    <source>
        <dbReference type="Pfam" id="PF08541"/>
    </source>
</evidence>
<keyword evidence="6" id="KW-1185">Reference proteome</keyword>
<dbReference type="SUPFAM" id="SSF53901">
    <property type="entry name" value="Thiolase-like"/>
    <property type="match status" value="1"/>
</dbReference>
<dbReference type="InterPro" id="IPR013751">
    <property type="entry name" value="ACP_syn_III_N"/>
</dbReference>
<feature type="domain" description="Beta-ketoacyl-[acyl-carrier-protein] synthase III N-terminal" evidence="4">
    <location>
        <begin position="132"/>
        <end position="210"/>
    </location>
</feature>
<evidence type="ECO:0000313" key="6">
    <source>
        <dbReference type="Proteomes" id="UP000753802"/>
    </source>
</evidence>
<evidence type="ECO:0000256" key="2">
    <source>
        <dbReference type="ARBA" id="ARBA00023315"/>
    </source>
</evidence>
<dbReference type="Gene3D" id="3.40.47.10">
    <property type="match status" value="2"/>
</dbReference>
<dbReference type="PANTHER" id="PTHR34069">
    <property type="entry name" value="3-OXOACYL-[ACYL-CARRIER-PROTEIN] SYNTHASE 3"/>
    <property type="match status" value="1"/>
</dbReference>
<accession>A0ABX0A080</accession>
<name>A0ABX0A080_9BACT</name>
<organism evidence="5 6">
    <name type="scientific">Sediminibacterium roseum</name>
    <dbReference type="NCBI Taxonomy" id="1978412"/>
    <lineage>
        <taxon>Bacteria</taxon>
        <taxon>Pseudomonadati</taxon>
        <taxon>Bacteroidota</taxon>
        <taxon>Chitinophagia</taxon>
        <taxon>Chitinophagales</taxon>
        <taxon>Chitinophagaceae</taxon>
        <taxon>Sediminibacterium</taxon>
    </lineage>
</organism>
<dbReference type="CDD" id="cd00830">
    <property type="entry name" value="KAS_III"/>
    <property type="match status" value="1"/>
</dbReference>
<dbReference type="PANTHER" id="PTHR34069:SF2">
    <property type="entry name" value="BETA-KETOACYL-[ACYL-CARRIER-PROTEIN] SYNTHASE III"/>
    <property type="match status" value="1"/>
</dbReference>
<keyword evidence="2" id="KW-0012">Acyltransferase</keyword>
<evidence type="ECO:0000259" key="4">
    <source>
        <dbReference type="Pfam" id="PF08545"/>
    </source>
</evidence>
<comment type="caution">
    <text evidence="5">The sequence shown here is derived from an EMBL/GenBank/DDBJ whole genome shotgun (WGS) entry which is preliminary data.</text>
</comment>
<dbReference type="RefSeq" id="WP_161820243.1">
    <property type="nucleotide sequence ID" value="NZ_JAACJS010000015.1"/>
</dbReference>
<dbReference type="Pfam" id="PF08541">
    <property type="entry name" value="ACP_syn_III_C"/>
    <property type="match status" value="1"/>
</dbReference>
<keyword evidence="1" id="KW-0808">Transferase</keyword>
<dbReference type="InterPro" id="IPR013747">
    <property type="entry name" value="ACP_syn_III_C"/>
</dbReference>
<feature type="domain" description="Beta-ketoacyl-[acyl-carrier-protein] synthase III C-terminal" evidence="3">
    <location>
        <begin position="259"/>
        <end position="358"/>
    </location>
</feature>
<reference evidence="5 6" key="1">
    <citation type="submission" date="2020-01" db="EMBL/GenBank/DDBJ databases">
        <title>Genome analysis.</title>
        <authorList>
            <person name="Wu S."/>
            <person name="Wang G."/>
        </authorList>
    </citation>
    <scope>NUCLEOTIDE SEQUENCE [LARGE SCALE GENOMIC DNA]</scope>
    <source>
        <strain evidence="5 6">SYL130</strain>
    </source>
</reference>
<evidence type="ECO:0000256" key="1">
    <source>
        <dbReference type="ARBA" id="ARBA00022679"/>
    </source>
</evidence>
<dbReference type="EMBL" id="JAACJS010000015">
    <property type="protein sequence ID" value="NCI51982.1"/>
    <property type="molecule type" value="Genomic_DNA"/>
</dbReference>
<evidence type="ECO:0000313" key="5">
    <source>
        <dbReference type="EMBL" id="NCI51982.1"/>
    </source>
</evidence>
<gene>
    <name evidence="5" type="ORF">GWC95_18805</name>
</gene>
<protein>
    <submittedName>
        <fullName evidence="5">Ketoacyl-ACP synthase III</fullName>
    </submittedName>
</protein>